<evidence type="ECO:0000313" key="6">
    <source>
        <dbReference type="Proteomes" id="UP001177080"/>
    </source>
</evidence>
<dbReference type="EMBL" id="WHSC02000002">
    <property type="protein sequence ID" value="MDO6120663.1"/>
    <property type="molecule type" value="Genomic_DNA"/>
</dbReference>
<proteinExistence type="predicted"/>
<dbReference type="PANTHER" id="PTHR34069:SF2">
    <property type="entry name" value="BETA-KETOACYL-[ACYL-CARRIER-PROTEIN] SYNTHASE III"/>
    <property type="match status" value="1"/>
</dbReference>
<dbReference type="Gene3D" id="3.40.47.10">
    <property type="match status" value="1"/>
</dbReference>
<evidence type="ECO:0000259" key="3">
    <source>
        <dbReference type="Pfam" id="PF08541"/>
    </source>
</evidence>
<keyword evidence="2" id="KW-0012">Acyltransferase</keyword>
<dbReference type="PANTHER" id="PTHR34069">
    <property type="entry name" value="3-OXOACYL-[ACYL-CARRIER-PROTEIN] SYNTHASE 3"/>
    <property type="match status" value="1"/>
</dbReference>
<name>A0ABT8XB51_9HYPH</name>
<feature type="domain" description="Beta-ketoacyl-[acyl-carrier-protein] synthase III N-terminal" evidence="4">
    <location>
        <begin position="97"/>
        <end position="174"/>
    </location>
</feature>
<dbReference type="InterPro" id="IPR013751">
    <property type="entry name" value="ACP_syn_III_N"/>
</dbReference>
<dbReference type="SUPFAM" id="SSF53901">
    <property type="entry name" value="Thiolase-like"/>
    <property type="match status" value="1"/>
</dbReference>
<comment type="caution">
    <text evidence="5">The sequence shown here is derived from an EMBL/GenBank/DDBJ whole genome shotgun (WGS) entry which is preliminary data.</text>
</comment>
<dbReference type="Pfam" id="PF08545">
    <property type="entry name" value="ACP_syn_III"/>
    <property type="match status" value="1"/>
</dbReference>
<keyword evidence="1" id="KW-0808">Transferase</keyword>
<evidence type="ECO:0000259" key="4">
    <source>
        <dbReference type="Pfam" id="PF08545"/>
    </source>
</evidence>
<dbReference type="RefSeq" id="WP_244761888.1">
    <property type="nucleotide sequence ID" value="NZ_JALJCJ010000004.1"/>
</dbReference>
<evidence type="ECO:0000256" key="1">
    <source>
        <dbReference type="ARBA" id="ARBA00022679"/>
    </source>
</evidence>
<reference evidence="5" key="1">
    <citation type="submission" date="2022-04" db="EMBL/GenBank/DDBJ databases">
        <title>Shinella lacus sp. nov., a novel member of the genus Shinella from water.</title>
        <authorList>
            <person name="Deng Y."/>
        </authorList>
    </citation>
    <scope>NUCLEOTIDE SEQUENCE</scope>
    <source>
        <strain evidence="5">JCM 31239</strain>
    </source>
</reference>
<gene>
    <name evidence="5" type="ORF">GB928_005645</name>
</gene>
<dbReference type="Proteomes" id="UP001177080">
    <property type="component" value="Unassembled WGS sequence"/>
</dbReference>
<organism evidence="5 6">
    <name type="scientific">Shinella curvata</name>
    <dbReference type="NCBI Taxonomy" id="1817964"/>
    <lineage>
        <taxon>Bacteria</taxon>
        <taxon>Pseudomonadati</taxon>
        <taxon>Pseudomonadota</taxon>
        <taxon>Alphaproteobacteria</taxon>
        <taxon>Hyphomicrobiales</taxon>
        <taxon>Rhizobiaceae</taxon>
        <taxon>Shinella</taxon>
    </lineage>
</organism>
<feature type="domain" description="Beta-ketoacyl-[acyl-carrier-protein] synthase III C-terminal" evidence="3">
    <location>
        <begin position="230"/>
        <end position="318"/>
    </location>
</feature>
<accession>A0ABT8XB51</accession>
<protein>
    <submittedName>
        <fullName evidence="5">Ketoacyl-ACP synthase III</fullName>
    </submittedName>
</protein>
<dbReference type="InterPro" id="IPR013747">
    <property type="entry name" value="ACP_syn_III_C"/>
</dbReference>
<evidence type="ECO:0000313" key="5">
    <source>
        <dbReference type="EMBL" id="MDO6120663.1"/>
    </source>
</evidence>
<dbReference type="Pfam" id="PF08541">
    <property type="entry name" value="ACP_syn_III_C"/>
    <property type="match status" value="1"/>
</dbReference>
<sequence length="319" mass="33573">MVPARVVLSEELDRQLGFSAGHLQRISGVCSRHVCETEDQIDLAAAAAHLAMEKAEVAAGSIDLVLGACGIPYQTLPATAPLVMRRLGIPDGAAAAFDVNATCLSFLSALELAAGRIAAGQSRTALVFSADIASRALPWKSQPDVAALFGDGAAAAVLTAASEGTGAIRASLMRTYPSAYEACEIGAGGTRFDFEREPAEFAAHAAFRMDGRELFRVTHRHFPRFVDDVLAAAGWTPADIDLVVPHQASPLALEHMIEQTGMPRERVVNIAARFGNQIAASIPTALDIAWRDGRITRGTRLLLLGTSAGVSFGGMAIEV</sequence>
<dbReference type="InterPro" id="IPR016039">
    <property type="entry name" value="Thiolase-like"/>
</dbReference>
<keyword evidence="6" id="KW-1185">Reference proteome</keyword>
<dbReference type="CDD" id="cd00830">
    <property type="entry name" value="KAS_III"/>
    <property type="match status" value="1"/>
</dbReference>
<evidence type="ECO:0000256" key="2">
    <source>
        <dbReference type="ARBA" id="ARBA00023315"/>
    </source>
</evidence>